<feature type="chain" id="PRO_5035156021" evidence="1">
    <location>
        <begin position="22"/>
        <end position="50"/>
    </location>
</feature>
<dbReference type="EMBL" id="CAJVCH010117547">
    <property type="protein sequence ID" value="CAG7725100.1"/>
    <property type="molecule type" value="Genomic_DNA"/>
</dbReference>
<protein>
    <submittedName>
        <fullName evidence="2">Uncharacterized protein</fullName>
    </submittedName>
</protein>
<comment type="caution">
    <text evidence="2">The sequence shown here is derived from an EMBL/GenBank/DDBJ whole genome shotgun (WGS) entry which is preliminary data.</text>
</comment>
<organism evidence="2 3">
    <name type="scientific">Allacma fusca</name>
    <dbReference type="NCBI Taxonomy" id="39272"/>
    <lineage>
        <taxon>Eukaryota</taxon>
        <taxon>Metazoa</taxon>
        <taxon>Ecdysozoa</taxon>
        <taxon>Arthropoda</taxon>
        <taxon>Hexapoda</taxon>
        <taxon>Collembola</taxon>
        <taxon>Symphypleona</taxon>
        <taxon>Sminthuridae</taxon>
        <taxon>Allacma</taxon>
    </lineage>
</organism>
<evidence type="ECO:0000313" key="3">
    <source>
        <dbReference type="Proteomes" id="UP000708208"/>
    </source>
</evidence>
<proteinExistence type="predicted"/>
<evidence type="ECO:0000313" key="2">
    <source>
        <dbReference type="EMBL" id="CAG7725100.1"/>
    </source>
</evidence>
<keyword evidence="3" id="KW-1185">Reference proteome</keyword>
<keyword evidence="1" id="KW-0732">Signal</keyword>
<feature type="signal peptide" evidence="1">
    <location>
        <begin position="1"/>
        <end position="21"/>
    </location>
</feature>
<accession>A0A8J2JZZ4</accession>
<gene>
    <name evidence="2" type="ORF">AFUS01_LOCUS14080</name>
</gene>
<dbReference type="AlphaFoldDB" id="A0A8J2JZZ4"/>
<sequence>LIIALALVSVTVLLLINDCDVVTFLAERFGKDPGNNILSQIPFCKLQEKI</sequence>
<name>A0A8J2JZZ4_9HEXA</name>
<feature type="non-terminal residue" evidence="2">
    <location>
        <position position="1"/>
    </location>
</feature>
<dbReference type="Proteomes" id="UP000708208">
    <property type="component" value="Unassembled WGS sequence"/>
</dbReference>
<evidence type="ECO:0000256" key="1">
    <source>
        <dbReference type="SAM" id="SignalP"/>
    </source>
</evidence>
<reference evidence="2" key="1">
    <citation type="submission" date="2021-06" db="EMBL/GenBank/DDBJ databases">
        <authorList>
            <person name="Hodson N. C."/>
            <person name="Mongue J. A."/>
            <person name="Jaron S. K."/>
        </authorList>
    </citation>
    <scope>NUCLEOTIDE SEQUENCE</scope>
</reference>